<accession>A0A922I5V6</accession>
<reference evidence="1" key="1">
    <citation type="submission" date="2013-05" db="EMBL/GenBank/DDBJ databases">
        <authorList>
            <person name="Yim A.K.Y."/>
            <person name="Chan T.F."/>
            <person name="Ji K.M."/>
            <person name="Liu X.Y."/>
            <person name="Zhou J.W."/>
            <person name="Li R.Q."/>
            <person name="Yang K.Y."/>
            <person name="Li J."/>
            <person name="Li M."/>
            <person name="Law P.T.W."/>
            <person name="Wu Y.L."/>
            <person name="Cai Z.L."/>
            <person name="Qin H."/>
            <person name="Bao Y."/>
            <person name="Leung R.K.K."/>
            <person name="Ng P.K.S."/>
            <person name="Zou J."/>
            <person name="Zhong X.J."/>
            <person name="Ran P.X."/>
            <person name="Zhong N.S."/>
            <person name="Liu Z.G."/>
            <person name="Tsui S.K.W."/>
        </authorList>
    </citation>
    <scope>NUCLEOTIDE SEQUENCE</scope>
    <source>
        <strain evidence="1">Derf</strain>
        <tissue evidence="1">Whole organism</tissue>
    </source>
</reference>
<protein>
    <submittedName>
        <fullName evidence="1">Uncharacterized protein</fullName>
    </submittedName>
</protein>
<evidence type="ECO:0000313" key="1">
    <source>
        <dbReference type="EMBL" id="KAH9522676.1"/>
    </source>
</evidence>
<proteinExistence type="predicted"/>
<organism evidence="1 2">
    <name type="scientific">Dermatophagoides farinae</name>
    <name type="common">American house dust mite</name>
    <dbReference type="NCBI Taxonomy" id="6954"/>
    <lineage>
        <taxon>Eukaryota</taxon>
        <taxon>Metazoa</taxon>
        <taxon>Ecdysozoa</taxon>
        <taxon>Arthropoda</taxon>
        <taxon>Chelicerata</taxon>
        <taxon>Arachnida</taxon>
        <taxon>Acari</taxon>
        <taxon>Acariformes</taxon>
        <taxon>Sarcoptiformes</taxon>
        <taxon>Astigmata</taxon>
        <taxon>Psoroptidia</taxon>
        <taxon>Analgoidea</taxon>
        <taxon>Pyroglyphidae</taxon>
        <taxon>Dermatophagoidinae</taxon>
        <taxon>Dermatophagoides</taxon>
    </lineage>
</organism>
<comment type="caution">
    <text evidence="1">The sequence shown here is derived from an EMBL/GenBank/DDBJ whole genome shotgun (WGS) entry which is preliminary data.</text>
</comment>
<keyword evidence="2" id="KW-1185">Reference proteome</keyword>
<dbReference type="Proteomes" id="UP000790347">
    <property type="component" value="Unassembled WGS sequence"/>
</dbReference>
<reference evidence="1" key="2">
    <citation type="journal article" date="2022" name="Res Sq">
        <title>Comparative Genomics Reveals Insights into the Divergent Evolution of Astigmatic Mites and Household Pest Adaptations.</title>
        <authorList>
            <person name="Xiong Q."/>
            <person name="Wan A.T.-Y."/>
            <person name="Liu X.-Y."/>
            <person name="Fung C.S.-H."/>
            <person name="Xiao X."/>
            <person name="Malainual N."/>
            <person name="Hou J."/>
            <person name="Wang L."/>
            <person name="Wang M."/>
            <person name="Yang K."/>
            <person name="Cui Y."/>
            <person name="Leung E."/>
            <person name="Nong W."/>
            <person name="Shin S.-K."/>
            <person name="Au S."/>
            <person name="Jeong K.Y."/>
            <person name="Chew F.T."/>
            <person name="Hui J."/>
            <person name="Leung T.F."/>
            <person name="Tungtrongchitr A."/>
            <person name="Zhong N."/>
            <person name="Liu Z."/>
            <person name="Tsui S."/>
        </authorList>
    </citation>
    <scope>NUCLEOTIDE SEQUENCE</scope>
    <source>
        <strain evidence="1">Derf</strain>
        <tissue evidence="1">Whole organism</tissue>
    </source>
</reference>
<evidence type="ECO:0000313" key="2">
    <source>
        <dbReference type="Proteomes" id="UP000790347"/>
    </source>
</evidence>
<gene>
    <name evidence="1" type="ORF">DERF_006242</name>
</gene>
<dbReference type="AlphaFoldDB" id="A0A922I5V6"/>
<sequence>MILHGLNTDDSAISRFISYVVGELDVDDDVDDDDCDEFVDVVDFFANIHDPFDLDDGGGCCCCCGRCGE</sequence>
<dbReference type="EMBL" id="ASGP02000002">
    <property type="protein sequence ID" value="KAH9522676.1"/>
    <property type="molecule type" value="Genomic_DNA"/>
</dbReference>
<name>A0A922I5V6_DERFA</name>